<dbReference type="InterPro" id="IPR005821">
    <property type="entry name" value="Ion_trans_dom"/>
</dbReference>
<evidence type="ECO:0000313" key="16">
    <source>
        <dbReference type="Proteomes" id="UP000230066"/>
    </source>
</evidence>
<keyword evidence="3" id="KW-1003">Cell membrane</keyword>
<keyword evidence="6" id="KW-0631">Potassium channel</keyword>
<feature type="transmembrane region" description="Helical" evidence="13">
    <location>
        <begin position="20"/>
        <end position="42"/>
    </location>
</feature>
<keyword evidence="11 13" id="KW-0472">Membrane</keyword>
<feature type="transmembrane region" description="Helical" evidence="13">
    <location>
        <begin position="63"/>
        <end position="86"/>
    </location>
</feature>
<dbReference type="GO" id="GO:0034702">
    <property type="term" value="C:monoatomic ion channel complex"/>
    <property type="evidence" value="ECO:0007669"/>
    <property type="project" value="UniProtKB-KW"/>
</dbReference>
<proteinExistence type="predicted"/>
<feature type="transmembrane region" description="Helical" evidence="13">
    <location>
        <begin position="158"/>
        <end position="184"/>
    </location>
</feature>
<dbReference type="InterPro" id="IPR003938">
    <property type="entry name" value="K_chnl_volt-dep_EAG/ELK/ERG"/>
</dbReference>
<name>A0A4E0R5B5_FASHE</name>
<evidence type="ECO:0000256" key="3">
    <source>
        <dbReference type="ARBA" id="ARBA00022475"/>
    </source>
</evidence>
<feature type="transmembrane region" description="Helical" evidence="13">
    <location>
        <begin position="127"/>
        <end position="146"/>
    </location>
</feature>
<dbReference type="PRINTS" id="PR01470">
    <property type="entry name" value="ERGCHANNEL"/>
</dbReference>
<accession>A0A4E0R5B5</accession>
<keyword evidence="2" id="KW-0813">Transport</keyword>
<dbReference type="PRINTS" id="PR01463">
    <property type="entry name" value="EAGCHANLFMLY"/>
</dbReference>
<dbReference type="InterPro" id="IPR003967">
    <property type="entry name" value="K_chnl_volt-dep_ERG"/>
</dbReference>
<dbReference type="AlphaFoldDB" id="A0A4E0R5B5"/>
<evidence type="ECO:0000256" key="10">
    <source>
        <dbReference type="ARBA" id="ARBA00023065"/>
    </source>
</evidence>
<dbReference type="SUPFAM" id="SSF51206">
    <property type="entry name" value="cAMP-binding domain-like"/>
    <property type="match status" value="1"/>
</dbReference>
<keyword evidence="7" id="KW-0851">Voltage-gated channel</keyword>
<dbReference type="GO" id="GO:0005886">
    <property type="term" value="C:plasma membrane"/>
    <property type="evidence" value="ECO:0007669"/>
    <property type="project" value="UniProtKB-SubCell"/>
</dbReference>
<dbReference type="InterPro" id="IPR000595">
    <property type="entry name" value="cNMP-bd_dom"/>
</dbReference>
<dbReference type="GO" id="GO:0005249">
    <property type="term" value="F:voltage-gated potassium channel activity"/>
    <property type="evidence" value="ECO:0007669"/>
    <property type="project" value="InterPro"/>
</dbReference>
<evidence type="ECO:0000256" key="11">
    <source>
        <dbReference type="ARBA" id="ARBA00023136"/>
    </source>
</evidence>
<evidence type="ECO:0000256" key="9">
    <source>
        <dbReference type="ARBA" id="ARBA00022989"/>
    </source>
</evidence>
<evidence type="ECO:0000256" key="1">
    <source>
        <dbReference type="ARBA" id="ARBA00004651"/>
    </source>
</evidence>
<keyword evidence="12" id="KW-0407">Ion channel</keyword>
<keyword evidence="4" id="KW-0633">Potassium transport</keyword>
<dbReference type="Gene3D" id="1.10.287.70">
    <property type="match status" value="1"/>
</dbReference>
<evidence type="ECO:0000256" key="12">
    <source>
        <dbReference type="ARBA" id="ARBA00023303"/>
    </source>
</evidence>
<evidence type="ECO:0000259" key="14">
    <source>
        <dbReference type="PROSITE" id="PS50042"/>
    </source>
</evidence>
<gene>
    <name evidence="15" type="ORF">D915_008020</name>
</gene>
<protein>
    <submittedName>
        <fullName evidence="15">Potassium voltage-gated channel subfamily H member 8</fullName>
    </submittedName>
</protein>
<evidence type="ECO:0000256" key="4">
    <source>
        <dbReference type="ARBA" id="ARBA00022538"/>
    </source>
</evidence>
<comment type="caution">
    <text evidence="15">The sequence shown here is derived from an EMBL/GenBank/DDBJ whole genome shotgun (WGS) entry which is preliminary data.</text>
</comment>
<dbReference type="Gene3D" id="1.10.1200.260">
    <property type="match status" value="1"/>
</dbReference>
<dbReference type="GO" id="GO:0042391">
    <property type="term" value="P:regulation of membrane potential"/>
    <property type="evidence" value="ECO:0007669"/>
    <property type="project" value="TreeGrafter"/>
</dbReference>
<keyword evidence="10" id="KW-0406">Ion transport</keyword>
<dbReference type="CDD" id="cd00038">
    <property type="entry name" value="CAP_ED"/>
    <property type="match status" value="1"/>
</dbReference>
<keyword evidence="9 13" id="KW-1133">Transmembrane helix</keyword>
<dbReference type="SUPFAM" id="SSF81324">
    <property type="entry name" value="Voltage-gated potassium channels"/>
    <property type="match status" value="1"/>
</dbReference>
<dbReference type="PROSITE" id="PS50042">
    <property type="entry name" value="CNMP_BINDING_3"/>
    <property type="match status" value="1"/>
</dbReference>
<keyword evidence="5 13" id="KW-0812">Transmembrane</keyword>
<evidence type="ECO:0000256" key="13">
    <source>
        <dbReference type="SAM" id="Phobius"/>
    </source>
</evidence>
<dbReference type="Proteomes" id="UP000230066">
    <property type="component" value="Unassembled WGS sequence"/>
</dbReference>
<dbReference type="PANTHER" id="PTHR10217">
    <property type="entry name" value="VOLTAGE AND LIGAND GATED POTASSIUM CHANNEL"/>
    <property type="match status" value="1"/>
</dbReference>
<evidence type="ECO:0000256" key="5">
    <source>
        <dbReference type="ARBA" id="ARBA00022692"/>
    </source>
</evidence>
<comment type="subcellular location">
    <subcellularLocation>
        <location evidence="1">Cell membrane</location>
        <topology evidence="1">Multi-pass membrane protein</topology>
    </subcellularLocation>
</comment>
<evidence type="ECO:0000256" key="8">
    <source>
        <dbReference type="ARBA" id="ARBA00022958"/>
    </source>
</evidence>
<dbReference type="InterPro" id="IPR014710">
    <property type="entry name" value="RmlC-like_jellyroll"/>
</dbReference>
<evidence type="ECO:0000256" key="7">
    <source>
        <dbReference type="ARBA" id="ARBA00022882"/>
    </source>
</evidence>
<dbReference type="EMBL" id="JXXN02003555">
    <property type="protein sequence ID" value="THD21414.1"/>
    <property type="molecule type" value="Genomic_DNA"/>
</dbReference>
<evidence type="ECO:0000256" key="2">
    <source>
        <dbReference type="ARBA" id="ARBA00022448"/>
    </source>
</evidence>
<sequence>MVPYYVTFGRRMGLNDTRKLIVDLVVEVFLIIDIVVNFNTTYGNTNGQLVHNRRQLVIQYIRSWFLIDALAAMPVDFTLAVAQSIWTSELDRPRLDNNRGITLSEQIDGLNETQLQINSTKRNSVPIWNVILLLQVMKLAKLLRLARLFENLSRLSQHSIVVLSLLMFTFTLVAHWFTCIWYVIGETDHSETGWLQELARRLNASHGSNDWELPSNEARCFTALYFTCSSLTSVGFGNVSANTTEEKIFTICIMLLGDFQSRAHDLKDFVRVHHIPKQLSSRMEDYFQTTWAISRGMDLSEVLSIYPEELQRDIALYLNRELFSIKMFQHASQEFLKSLALQIKTTFSTPGEYLIHSGDVLRRLYFVCSGSLEILENDEVVALLGSSHLLK</sequence>
<evidence type="ECO:0000313" key="15">
    <source>
        <dbReference type="EMBL" id="THD21414.1"/>
    </source>
</evidence>
<reference evidence="15" key="1">
    <citation type="submission" date="2019-03" db="EMBL/GenBank/DDBJ databases">
        <title>Improved annotation for the trematode Fasciola hepatica.</title>
        <authorList>
            <person name="Choi Y.-J."/>
            <person name="Martin J."/>
            <person name="Mitreva M."/>
        </authorList>
    </citation>
    <scope>NUCLEOTIDE SEQUENCE [LARGE SCALE GENOMIC DNA]</scope>
</reference>
<dbReference type="Pfam" id="PF00520">
    <property type="entry name" value="Ion_trans"/>
    <property type="match status" value="1"/>
</dbReference>
<dbReference type="InterPro" id="IPR050818">
    <property type="entry name" value="KCNH_animal-type"/>
</dbReference>
<feature type="domain" description="Cyclic nucleotide-binding" evidence="14">
    <location>
        <begin position="327"/>
        <end position="391"/>
    </location>
</feature>
<organism evidence="15 16">
    <name type="scientific">Fasciola hepatica</name>
    <name type="common">Liver fluke</name>
    <dbReference type="NCBI Taxonomy" id="6192"/>
    <lineage>
        <taxon>Eukaryota</taxon>
        <taxon>Metazoa</taxon>
        <taxon>Spiralia</taxon>
        <taxon>Lophotrochozoa</taxon>
        <taxon>Platyhelminthes</taxon>
        <taxon>Trematoda</taxon>
        <taxon>Digenea</taxon>
        <taxon>Plagiorchiida</taxon>
        <taxon>Echinostomata</taxon>
        <taxon>Echinostomatoidea</taxon>
        <taxon>Fasciolidae</taxon>
        <taxon>Fasciola</taxon>
    </lineage>
</organism>
<dbReference type="PANTHER" id="PTHR10217:SF637">
    <property type="entry name" value="EAG-LIKE K[+] CHANNEL, ISOFORM A"/>
    <property type="match status" value="1"/>
</dbReference>
<evidence type="ECO:0000256" key="6">
    <source>
        <dbReference type="ARBA" id="ARBA00022826"/>
    </source>
</evidence>
<keyword evidence="16" id="KW-1185">Reference proteome</keyword>
<keyword evidence="8" id="KW-0630">Potassium</keyword>
<dbReference type="InterPro" id="IPR018490">
    <property type="entry name" value="cNMP-bd_dom_sf"/>
</dbReference>
<dbReference type="Gene3D" id="2.60.120.10">
    <property type="entry name" value="Jelly Rolls"/>
    <property type="match status" value="1"/>
</dbReference>